<dbReference type="Gene3D" id="3.40.109.10">
    <property type="entry name" value="NADH Oxidase"/>
    <property type="match status" value="1"/>
</dbReference>
<dbReference type="InterPro" id="IPR050627">
    <property type="entry name" value="Nitroreductase/BluB"/>
</dbReference>
<dbReference type="RefSeq" id="WP_091942571.1">
    <property type="nucleotide sequence ID" value="NZ_FOEE01000005.1"/>
</dbReference>
<dbReference type="GO" id="GO:0016491">
    <property type="term" value="F:oxidoreductase activity"/>
    <property type="evidence" value="ECO:0007669"/>
    <property type="project" value="InterPro"/>
</dbReference>
<feature type="region of interest" description="Disordered" evidence="1">
    <location>
        <begin position="320"/>
        <end position="382"/>
    </location>
</feature>
<dbReference type="OrthoDB" id="8156917at2"/>
<dbReference type="STRING" id="673521.SAMN05660991_01963"/>
<gene>
    <name evidence="2" type="ORF">SAMN05660991_01963</name>
</gene>
<dbReference type="AlphaFoldDB" id="A0A1H8T0K0"/>
<protein>
    <recommendedName>
        <fullName evidence="4">Nitroreductase family protein</fullName>
    </recommendedName>
</protein>
<dbReference type="PANTHER" id="PTHR23026:SF123">
    <property type="entry name" value="NAD(P)H NITROREDUCTASE RV3131-RELATED"/>
    <property type="match status" value="1"/>
</dbReference>
<organism evidence="2 3">
    <name type="scientific">Trujillonella endophytica</name>
    <dbReference type="NCBI Taxonomy" id="673521"/>
    <lineage>
        <taxon>Bacteria</taxon>
        <taxon>Bacillati</taxon>
        <taxon>Actinomycetota</taxon>
        <taxon>Actinomycetes</taxon>
        <taxon>Geodermatophilales</taxon>
        <taxon>Geodermatophilaceae</taxon>
        <taxon>Trujillonella</taxon>
    </lineage>
</organism>
<feature type="compositionally biased region" description="Pro residues" evidence="1">
    <location>
        <begin position="341"/>
        <end position="350"/>
    </location>
</feature>
<dbReference type="NCBIfam" id="NF047509">
    <property type="entry name" value="Rv3131_FMN_oxido"/>
    <property type="match status" value="1"/>
</dbReference>
<evidence type="ECO:0000256" key="1">
    <source>
        <dbReference type="SAM" id="MobiDB-lite"/>
    </source>
</evidence>
<sequence>MPTPTSPAPPPPTGRARRTLTDALEDAVDSALLAPSIHNTQPWRLVLRGDRLELHADRTRQLLTLDPVGRALAQSVGAALFNARVSLAASGWAVEVDRLPDPADPDLLGVVRPVDGAPDAAEAALAPSVRRRRTNRRAFGGDALPDDLLRDLADAVAAEGARLIGVSREAHRQLVARLTQQADAVQNADPAYRAEVRRWTTRPPGSGDGVPAAVVPHVDGLQHDDVPLRDFDSAGAGALPPETASTSGQTMVLLATPRDDQASWLRAGEALERVLLELTRQGWAAGPLTQAIEVPVTRTRLRSALTASSHPQMLLRIGRAAPTPAPPHRLRDDVVENSTRPPRPATPPLPSRLGWPAPAAPTAGGTAVPRPVSDGRGGTRWV</sequence>
<reference evidence="3" key="1">
    <citation type="submission" date="2016-10" db="EMBL/GenBank/DDBJ databases">
        <authorList>
            <person name="Varghese N."/>
            <person name="Submissions S."/>
        </authorList>
    </citation>
    <scope>NUCLEOTIDE SEQUENCE [LARGE SCALE GENOMIC DNA]</scope>
    <source>
        <strain evidence="3">DSM 45413</strain>
    </source>
</reference>
<proteinExistence type="predicted"/>
<dbReference type="SUPFAM" id="SSF55469">
    <property type="entry name" value="FMN-dependent nitroreductase-like"/>
    <property type="match status" value="2"/>
</dbReference>
<keyword evidence="3" id="KW-1185">Reference proteome</keyword>
<name>A0A1H8T0K0_9ACTN</name>
<dbReference type="InterPro" id="IPR000415">
    <property type="entry name" value="Nitroreductase-like"/>
</dbReference>
<evidence type="ECO:0008006" key="4">
    <source>
        <dbReference type="Google" id="ProtNLM"/>
    </source>
</evidence>
<evidence type="ECO:0000313" key="2">
    <source>
        <dbReference type="EMBL" id="SEO84296.1"/>
    </source>
</evidence>
<dbReference type="PANTHER" id="PTHR23026">
    <property type="entry name" value="NADPH NITROREDUCTASE"/>
    <property type="match status" value="1"/>
</dbReference>
<accession>A0A1H8T0K0</accession>
<evidence type="ECO:0000313" key="3">
    <source>
        <dbReference type="Proteomes" id="UP000198960"/>
    </source>
</evidence>
<dbReference type="Proteomes" id="UP000198960">
    <property type="component" value="Unassembled WGS sequence"/>
</dbReference>
<feature type="compositionally biased region" description="Low complexity" evidence="1">
    <location>
        <begin position="351"/>
        <end position="371"/>
    </location>
</feature>
<dbReference type="EMBL" id="FOEE01000005">
    <property type="protein sequence ID" value="SEO84296.1"/>
    <property type="molecule type" value="Genomic_DNA"/>
</dbReference>